<comment type="caution">
    <text evidence="2">The sequence shown here is derived from an EMBL/GenBank/DDBJ whole genome shotgun (WGS) entry which is preliminary data.</text>
</comment>
<dbReference type="Gene3D" id="2.160.20.10">
    <property type="entry name" value="Single-stranded right-handed beta-helix, Pectin lyase-like"/>
    <property type="match status" value="1"/>
</dbReference>
<evidence type="ECO:0000313" key="3">
    <source>
        <dbReference type="Proteomes" id="UP000186720"/>
    </source>
</evidence>
<keyword evidence="3" id="KW-1185">Reference proteome</keyword>
<dbReference type="EMBL" id="MPPL01000001">
    <property type="protein sequence ID" value="OKS88467.1"/>
    <property type="molecule type" value="Genomic_DNA"/>
</dbReference>
<evidence type="ECO:0000313" key="2">
    <source>
        <dbReference type="EMBL" id="OKS88467.1"/>
    </source>
</evidence>
<organism evidence="2 3">
    <name type="scientific">Mucilaginibacter polytrichastri</name>
    <dbReference type="NCBI Taxonomy" id="1302689"/>
    <lineage>
        <taxon>Bacteria</taxon>
        <taxon>Pseudomonadati</taxon>
        <taxon>Bacteroidota</taxon>
        <taxon>Sphingobacteriia</taxon>
        <taxon>Sphingobacteriales</taxon>
        <taxon>Sphingobacteriaceae</taxon>
        <taxon>Mucilaginibacter</taxon>
    </lineage>
</organism>
<dbReference type="AlphaFoldDB" id="A0A1Q6A375"/>
<dbReference type="Proteomes" id="UP000186720">
    <property type="component" value="Unassembled WGS sequence"/>
</dbReference>
<feature type="domain" description="Right handed beta helix" evidence="1">
    <location>
        <begin position="104"/>
        <end position="214"/>
    </location>
</feature>
<protein>
    <recommendedName>
        <fullName evidence="1">Right handed beta helix domain-containing protein</fullName>
    </recommendedName>
</protein>
<dbReference type="InterPro" id="IPR012334">
    <property type="entry name" value="Pectin_lyas_fold"/>
</dbReference>
<dbReference type="InterPro" id="IPR011050">
    <property type="entry name" value="Pectin_lyase_fold/virulence"/>
</dbReference>
<gene>
    <name evidence="2" type="ORF">RG47T_3934</name>
</gene>
<reference evidence="2 3" key="1">
    <citation type="submission" date="2016-11" db="EMBL/GenBank/DDBJ databases">
        <title>Whole Genome Sequencing of Mucilaginibacter polytrichastri RG4-7(T) isolated from the moss sample.</title>
        <authorList>
            <person name="Li Y."/>
        </authorList>
    </citation>
    <scope>NUCLEOTIDE SEQUENCE [LARGE SCALE GENOMIC DNA]</scope>
    <source>
        <strain evidence="2 3">RG4-7</strain>
    </source>
</reference>
<dbReference type="SUPFAM" id="SSF51126">
    <property type="entry name" value="Pectin lyase-like"/>
    <property type="match status" value="1"/>
</dbReference>
<sequence length="360" mass="39386">MLLIGTSQVNAKATSLATATDSATEAQQILKSGYSIENCLPAGYVKNGSVDYTVNIQQALNKYDNVIFPAFPILINDKGLTLHTGQKVYFKKGSVLNLVPTAQPNYEMLRIHDVTNVSVYNVVIKGDKYSHLVKTGEWGMGISIRGASNINIYSAKIEQCWGDGMYIGTTPKQAFCENINLRYVNCNDNRRNGISVISARNVTILGPVLTNTSGTQPMCGLDLEPNSNKDILDNINILNAVTKNNQYGISFYLSPLNGADAQASNIKITNHYDDGSKWALQFGSKGSNLKGKVIVENANWHNNTDAIKIVNYEPTDGEQIIFKNVNITKLQDGVSQDVHTKVFNTIKSSLKPGFTGIQLP</sequence>
<evidence type="ECO:0000259" key="1">
    <source>
        <dbReference type="Pfam" id="PF13229"/>
    </source>
</evidence>
<name>A0A1Q6A375_9SPHI</name>
<accession>A0A1Q6A375</accession>
<dbReference type="Pfam" id="PF13229">
    <property type="entry name" value="Beta_helix"/>
    <property type="match status" value="1"/>
</dbReference>
<dbReference type="STRING" id="1302689.RG47T_3934"/>
<proteinExistence type="predicted"/>
<dbReference type="InterPro" id="IPR039448">
    <property type="entry name" value="Beta_helix"/>
</dbReference>